<evidence type="ECO:0000313" key="2">
    <source>
        <dbReference type="Proteomes" id="UP000429555"/>
    </source>
</evidence>
<accession>A0A6I4KN71</accession>
<protein>
    <recommendedName>
        <fullName evidence="3">Carboxypeptidase regulatory-like domain-containing protein</fullName>
    </recommendedName>
</protein>
<comment type="caution">
    <text evidence="1">The sequence shown here is derived from an EMBL/GenBank/DDBJ whole genome shotgun (WGS) entry which is preliminary data.</text>
</comment>
<name>A0A6I4KN71_9PSED</name>
<proteinExistence type="predicted"/>
<gene>
    <name evidence="1" type="ORF">GJV18_01355</name>
</gene>
<organism evidence="1 2">
    <name type="scientific">Pseudomonas xionganensis</name>
    <dbReference type="NCBI Taxonomy" id="2654845"/>
    <lineage>
        <taxon>Bacteria</taxon>
        <taxon>Pseudomonadati</taxon>
        <taxon>Pseudomonadota</taxon>
        <taxon>Gammaproteobacteria</taxon>
        <taxon>Pseudomonadales</taxon>
        <taxon>Pseudomonadaceae</taxon>
        <taxon>Pseudomonas</taxon>
    </lineage>
</organism>
<keyword evidence="2" id="KW-1185">Reference proteome</keyword>
<reference evidence="1 2" key="1">
    <citation type="submission" date="2019-11" db="EMBL/GenBank/DDBJ databases">
        <title>Pseudomonas flavidum sp. nov., isolated from Baiyang Lake.</title>
        <authorList>
            <person name="Zhao Y."/>
        </authorList>
    </citation>
    <scope>NUCLEOTIDE SEQUENCE [LARGE SCALE GENOMIC DNA]</scope>
    <source>
        <strain evidence="2">R-22-3 w-18</strain>
    </source>
</reference>
<dbReference type="EMBL" id="WKJZ01000001">
    <property type="protein sequence ID" value="MVW73950.1"/>
    <property type="molecule type" value="Genomic_DNA"/>
</dbReference>
<sequence length="169" mass="18624">MSFHHPCQSEFSPQGKVGISLMLAAFSALGACVPYPHSVTRNPAIEGRVLSAETGQPVVGAKIELDIGSDEFWGDETVSDAEGRFAFAEQRDYRLIVLQADAPRCWTRLSVSAPGYRTRRCGWISMHGCSSEPMVLPHLTLQPEHLANLEEEAPDDLWHCIESAMEKAN</sequence>
<dbReference type="SUPFAM" id="SSF49464">
    <property type="entry name" value="Carboxypeptidase regulatory domain-like"/>
    <property type="match status" value="1"/>
</dbReference>
<dbReference type="Gene3D" id="2.60.40.1120">
    <property type="entry name" value="Carboxypeptidase-like, regulatory domain"/>
    <property type="match status" value="1"/>
</dbReference>
<evidence type="ECO:0008006" key="3">
    <source>
        <dbReference type="Google" id="ProtNLM"/>
    </source>
</evidence>
<evidence type="ECO:0000313" key="1">
    <source>
        <dbReference type="EMBL" id="MVW73950.1"/>
    </source>
</evidence>
<dbReference type="RefSeq" id="WP_160342929.1">
    <property type="nucleotide sequence ID" value="NZ_WKJZ01000001.1"/>
</dbReference>
<dbReference type="AlphaFoldDB" id="A0A6I4KN71"/>
<dbReference type="Proteomes" id="UP000429555">
    <property type="component" value="Unassembled WGS sequence"/>
</dbReference>
<dbReference type="InterPro" id="IPR008969">
    <property type="entry name" value="CarboxyPept-like_regulatory"/>
</dbReference>